<proteinExistence type="predicted"/>
<dbReference type="InterPro" id="IPR021109">
    <property type="entry name" value="Peptidase_aspartic_dom_sf"/>
</dbReference>
<sequence length="155" mass="17406">MPDFTLKSLGLQLSGEEKFTITLADQSRVKPLGSVEKVPVEMDGLTFFLDFVVLNLQQVNGGFPLLIGRPWLRHIQAMHDWGNDTILVNLPRKVQKQVHLDPKGSHGGNARSRKKRSYRPGAGHSCFFGGLIFRFPKISRLSDFGQVDRSIFSKS</sequence>
<organism evidence="2 3">
    <name type="scientific">Ceratopteris richardii</name>
    <name type="common">Triangle waterfern</name>
    <dbReference type="NCBI Taxonomy" id="49495"/>
    <lineage>
        <taxon>Eukaryota</taxon>
        <taxon>Viridiplantae</taxon>
        <taxon>Streptophyta</taxon>
        <taxon>Embryophyta</taxon>
        <taxon>Tracheophyta</taxon>
        <taxon>Polypodiopsida</taxon>
        <taxon>Polypodiidae</taxon>
        <taxon>Polypodiales</taxon>
        <taxon>Pteridineae</taxon>
        <taxon>Pteridaceae</taxon>
        <taxon>Parkerioideae</taxon>
        <taxon>Ceratopteris</taxon>
    </lineage>
</organism>
<name>A0A8T2T9K0_CERRI</name>
<dbReference type="EMBL" id="CM035420">
    <property type="protein sequence ID" value="KAH7405599.1"/>
    <property type="molecule type" value="Genomic_DNA"/>
</dbReference>
<keyword evidence="3" id="KW-1185">Reference proteome</keyword>
<dbReference type="OrthoDB" id="674712at2759"/>
<reference evidence="2" key="1">
    <citation type="submission" date="2021-08" db="EMBL/GenBank/DDBJ databases">
        <title>WGS assembly of Ceratopteris richardii.</title>
        <authorList>
            <person name="Marchant D.B."/>
            <person name="Chen G."/>
            <person name="Jenkins J."/>
            <person name="Shu S."/>
            <person name="Leebens-Mack J."/>
            <person name="Grimwood J."/>
            <person name="Schmutz J."/>
            <person name="Soltis P."/>
            <person name="Soltis D."/>
            <person name="Chen Z.-H."/>
        </authorList>
    </citation>
    <scope>NUCLEOTIDE SEQUENCE</scope>
    <source>
        <strain evidence="2">Whitten #5841</strain>
        <tissue evidence="2">Leaf</tissue>
    </source>
</reference>
<dbReference type="Proteomes" id="UP000825935">
    <property type="component" value="Chromosome 15"/>
</dbReference>
<dbReference type="CDD" id="cd00303">
    <property type="entry name" value="retropepsin_like"/>
    <property type="match status" value="1"/>
</dbReference>
<comment type="caution">
    <text evidence="2">The sequence shown here is derived from an EMBL/GenBank/DDBJ whole genome shotgun (WGS) entry which is preliminary data.</text>
</comment>
<evidence type="ECO:0000313" key="3">
    <source>
        <dbReference type="Proteomes" id="UP000825935"/>
    </source>
</evidence>
<evidence type="ECO:0000256" key="1">
    <source>
        <dbReference type="SAM" id="MobiDB-lite"/>
    </source>
</evidence>
<feature type="region of interest" description="Disordered" evidence="1">
    <location>
        <begin position="98"/>
        <end position="118"/>
    </location>
</feature>
<protein>
    <submittedName>
        <fullName evidence="2">Uncharacterized protein</fullName>
    </submittedName>
</protein>
<gene>
    <name evidence="2" type="ORF">KP509_15G077100</name>
</gene>
<dbReference type="AlphaFoldDB" id="A0A8T2T9K0"/>
<accession>A0A8T2T9K0</accession>
<dbReference type="Gene3D" id="2.40.70.10">
    <property type="entry name" value="Acid Proteases"/>
    <property type="match status" value="1"/>
</dbReference>
<evidence type="ECO:0000313" key="2">
    <source>
        <dbReference type="EMBL" id="KAH7405599.1"/>
    </source>
</evidence>